<gene>
    <name evidence="2" type="ORF">JOL79_27815</name>
</gene>
<dbReference type="RefSeq" id="WP_210158860.1">
    <property type="nucleotide sequence ID" value="NZ_JAFCNB010000021.1"/>
</dbReference>
<keyword evidence="1" id="KW-0472">Membrane</keyword>
<keyword evidence="1" id="KW-1133">Transmembrane helix</keyword>
<sequence>MTETTVSRPLAQPSRHLQALVVWTAVLPTLTVLNLVLGSVLRTLPPYAQPPIMATLTVPIVVYVLMPRLMRLLGRLARVR</sequence>
<reference evidence="2" key="1">
    <citation type="submission" date="2021-02" db="EMBL/GenBank/DDBJ databases">
        <title>Draft genome sequence of Microbispora sp. RL4-1S isolated from rice leaves in Thailand.</title>
        <authorList>
            <person name="Muangham S."/>
            <person name="Duangmal K."/>
        </authorList>
    </citation>
    <scope>NUCLEOTIDE SEQUENCE</scope>
    <source>
        <strain evidence="2">RL4-1S</strain>
    </source>
</reference>
<dbReference type="AlphaFoldDB" id="A0A941AS84"/>
<keyword evidence="3" id="KW-1185">Reference proteome</keyword>
<feature type="transmembrane region" description="Helical" evidence="1">
    <location>
        <begin position="20"/>
        <end position="41"/>
    </location>
</feature>
<organism evidence="2 3">
    <name type="scientific">Microbispora oryzae</name>
    <dbReference type="NCBI Taxonomy" id="2806554"/>
    <lineage>
        <taxon>Bacteria</taxon>
        <taxon>Bacillati</taxon>
        <taxon>Actinomycetota</taxon>
        <taxon>Actinomycetes</taxon>
        <taxon>Streptosporangiales</taxon>
        <taxon>Streptosporangiaceae</taxon>
        <taxon>Microbispora</taxon>
    </lineage>
</organism>
<name>A0A941AS84_9ACTN</name>
<evidence type="ECO:0000313" key="3">
    <source>
        <dbReference type="Proteomes" id="UP000674234"/>
    </source>
</evidence>
<proteinExistence type="predicted"/>
<comment type="caution">
    <text evidence="2">The sequence shown here is derived from an EMBL/GenBank/DDBJ whole genome shotgun (WGS) entry which is preliminary data.</text>
</comment>
<dbReference type="Proteomes" id="UP000674234">
    <property type="component" value="Unassembled WGS sequence"/>
</dbReference>
<dbReference type="EMBL" id="JAFCNB010000021">
    <property type="protein sequence ID" value="MBP2707594.1"/>
    <property type="molecule type" value="Genomic_DNA"/>
</dbReference>
<evidence type="ECO:0000256" key="1">
    <source>
        <dbReference type="SAM" id="Phobius"/>
    </source>
</evidence>
<feature type="transmembrane region" description="Helical" evidence="1">
    <location>
        <begin position="47"/>
        <end position="66"/>
    </location>
</feature>
<accession>A0A941AS84</accession>
<keyword evidence="1" id="KW-0812">Transmembrane</keyword>
<evidence type="ECO:0000313" key="2">
    <source>
        <dbReference type="EMBL" id="MBP2707594.1"/>
    </source>
</evidence>
<protein>
    <submittedName>
        <fullName evidence="2">Uncharacterized protein</fullName>
    </submittedName>
</protein>